<evidence type="ECO:0000256" key="3">
    <source>
        <dbReference type="ARBA" id="ARBA00023163"/>
    </source>
</evidence>
<dbReference type="Gene3D" id="4.10.240.10">
    <property type="entry name" value="Zn(2)-C6 fungal-type DNA-binding domain"/>
    <property type="match status" value="1"/>
</dbReference>
<evidence type="ECO:0000313" key="7">
    <source>
        <dbReference type="EMBL" id="KAH8691542.1"/>
    </source>
</evidence>
<keyword evidence="2" id="KW-0238">DNA-binding</keyword>
<feature type="compositionally biased region" description="Polar residues" evidence="5">
    <location>
        <begin position="109"/>
        <end position="118"/>
    </location>
</feature>
<dbReference type="InterPro" id="IPR001138">
    <property type="entry name" value="Zn2Cys6_DnaBD"/>
</dbReference>
<comment type="caution">
    <text evidence="7">The sequence shown here is derived from an EMBL/GenBank/DDBJ whole genome shotgun (WGS) entry which is preliminary data.</text>
</comment>
<feature type="compositionally biased region" description="Polar residues" evidence="5">
    <location>
        <begin position="70"/>
        <end position="80"/>
    </location>
</feature>
<evidence type="ECO:0000256" key="1">
    <source>
        <dbReference type="ARBA" id="ARBA00023015"/>
    </source>
</evidence>
<dbReference type="InterPro" id="IPR036864">
    <property type="entry name" value="Zn2-C6_fun-type_DNA-bd_sf"/>
</dbReference>
<gene>
    <name evidence="7" type="ORF">BGW36DRAFT_363872</name>
</gene>
<dbReference type="GeneID" id="70244787"/>
<evidence type="ECO:0000256" key="4">
    <source>
        <dbReference type="ARBA" id="ARBA00023242"/>
    </source>
</evidence>
<protein>
    <recommendedName>
        <fullName evidence="6">Zn(2)-C6 fungal-type domain-containing protein</fullName>
    </recommendedName>
</protein>
<keyword evidence="4" id="KW-0539">Nucleus</keyword>
<evidence type="ECO:0000259" key="6">
    <source>
        <dbReference type="PROSITE" id="PS50048"/>
    </source>
</evidence>
<evidence type="ECO:0000313" key="8">
    <source>
        <dbReference type="Proteomes" id="UP001201262"/>
    </source>
</evidence>
<dbReference type="RefSeq" id="XP_046067634.1">
    <property type="nucleotide sequence ID" value="XM_046214500.1"/>
</dbReference>
<dbReference type="EMBL" id="JAJTJA010000012">
    <property type="protein sequence ID" value="KAH8691542.1"/>
    <property type="molecule type" value="Genomic_DNA"/>
</dbReference>
<keyword evidence="8" id="KW-1185">Reference proteome</keyword>
<dbReference type="Pfam" id="PF00172">
    <property type="entry name" value="Zn_clus"/>
    <property type="match status" value="1"/>
</dbReference>
<feature type="domain" description="Zn(2)-C6 fungal-type" evidence="6">
    <location>
        <begin position="19"/>
        <end position="48"/>
    </location>
</feature>
<evidence type="ECO:0000256" key="5">
    <source>
        <dbReference type="SAM" id="MobiDB-lite"/>
    </source>
</evidence>
<dbReference type="PROSITE" id="PS50048">
    <property type="entry name" value="ZN2_CY6_FUNGAL_2"/>
    <property type="match status" value="1"/>
</dbReference>
<dbReference type="GO" id="GO:0000981">
    <property type="term" value="F:DNA-binding transcription factor activity, RNA polymerase II-specific"/>
    <property type="evidence" value="ECO:0007669"/>
    <property type="project" value="InterPro"/>
</dbReference>
<dbReference type="CDD" id="cd00067">
    <property type="entry name" value="GAL4"/>
    <property type="match status" value="1"/>
</dbReference>
<dbReference type="CDD" id="cd12148">
    <property type="entry name" value="fungal_TF_MHR"/>
    <property type="match status" value="1"/>
</dbReference>
<dbReference type="GO" id="GO:0008270">
    <property type="term" value="F:zinc ion binding"/>
    <property type="evidence" value="ECO:0007669"/>
    <property type="project" value="InterPro"/>
</dbReference>
<dbReference type="SUPFAM" id="SSF57701">
    <property type="entry name" value="Zn2/Cys6 DNA-binding domain"/>
    <property type="match status" value="1"/>
</dbReference>
<keyword evidence="1" id="KW-0805">Transcription regulation</keyword>
<evidence type="ECO:0000256" key="2">
    <source>
        <dbReference type="ARBA" id="ARBA00023125"/>
    </source>
</evidence>
<dbReference type="PANTHER" id="PTHR31668">
    <property type="entry name" value="GLUCOSE TRANSPORT TRANSCRIPTION REGULATOR RGT1-RELATED-RELATED"/>
    <property type="match status" value="1"/>
</dbReference>
<organism evidence="7 8">
    <name type="scientific">Talaromyces proteolyticus</name>
    <dbReference type="NCBI Taxonomy" id="1131652"/>
    <lineage>
        <taxon>Eukaryota</taxon>
        <taxon>Fungi</taxon>
        <taxon>Dikarya</taxon>
        <taxon>Ascomycota</taxon>
        <taxon>Pezizomycotina</taxon>
        <taxon>Eurotiomycetes</taxon>
        <taxon>Eurotiomycetidae</taxon>
        <taxon>Eurotiales</taxon>
        <taxon>Trichocomaceae</taxon>
        <taxon>Talaromyces</taxon>
        <taxon>Talaromyces sect. Bacilispori</taxon>
    </lineage>
</organism>
<dbReference type="GO" id="GO:0003677">
    <property type="term" value="F:DNA binding"/>
    <property type="evidence" value="ECO:0007669"/>
    <property type="project" value="UniProtKB-KW"/>
</dbReference>
<feature type="region of interest" description="Disordered" evidence="5">
    <location>
        <begin position="108"/>
        <end position="132"/>
    </location>
</feature>
<dbReference type="InterPro" id="IPR050797">
    <property type="entry name" value="Carb_Metab_Trans_Reg"/>
</dbReference>
<dbReference type="PANTHER" id="PTHR31668:SF30">
    <property type="entry name" value="ZN(II)2CYS6 TRANSCRIPTION FACTOR (EUROFUNG)"/>
    <property type="match status" value="1"/>
</dbReference>
<reference evidence="7" key="1">
    <citation type="submission" date="2021-12" db="EMBL/GenBank/DDBJ databases">
        <title>Convergent genome expansion in fungi linked to evolution of root-endophyte symbiosis.</title>
        <authorList>
            <consortium name="DOE Joint Genome Institute"/>
            <person name="Ke Y.-H."/>
            <person name="Bonito G."/>
            <person name="Liao H.-L."/>
            <person name="Looney B."/>
            <person name="Rojas-Flechas A."/>
            <person name="Nash J."/>
            <person name="Hameed K."/>
            <person name="Schadt C."/>
            <person name="Martin F."/>
            <person name="Crous P.W."/>
            <person name="Miettinen O."/>
            <person name="Magnuson J.K."/>
            <person name="Labbe J."/>
            <person name="Jacobson D."/>
            <person name="Doktycz M.J."/>
            <person name="Veneault-Fourrey C."/>
            <person name="Kuo A."/>
            <person name="Mondo S."/>
            <person name="Calhoun S."/>
            <person name="Riley R."/>
            <person name="Ohm R."/>
            <person name="LaButti K."/>
            <person name="Andreopoulos B."/>
            <person name="Pangilinan J."/>
            <person name="Nolan M."/>
            <person name="Tritt A."/>
            <person name="Clum A."/>
            <person name="Lipzen A."/>
            <person name="Daum C."/>
            <person name="Barry K."/>
            <person name="Grigoriev I.V."/>
            <person name="Vilgalys R."/>
        </authorList>
    </citation>
    <scope>NUCLEOTIDE SEQUENCE</scope>
    <source>
        <strain evidence="7">PMI_201</strain>
    </source>
</reference>
<sequence>MPQSHKNLSFLQYHAETKACDQCNLRKLRCDRQHPCRRCTEKDFTCTFDKKHKRRGPLGSRVAEIRRDQGTSLQGGSPQSLHGEDDRQFPLPSTTRFEDHQEYVDSLEGSVQTPNSGDHPSPPAVLAGGESWSGVEATDPNAELYNSTPISPSIFLPGQGDWSYPEAGPEQKTQDVNMDVFQAMPNLGFLLTSDRLLQSSSLNSFDFPPFSMQTNINDPAITNCCWPANVNESFLLPLIDTYSTRLYATAPIFKRSYLHQRMIAQDHRSCPQFGAMLLALGAFMLIQPILIDERSSIAYRESQALHLMGEAAKLRCIPNFGQDPSLEAVLTSYFLFGCHFGLGQDNAAWFRLKEAVTLGDMMGLQDPIAYSGLSEEEKRQRLRTYWILSVTERAYALQRHRKIHLRRHPSPVKDPIPQNNDEADAKTVSGLKRMVELFDLIDERLVDCWNGHCAADKEGRCTMFTREDAVKFYKIQYITLQSQNLYTPANHSAKPGNPTAILPESDTYFADRLPETQEVDILISRQWLHHRMWQLCLKHEYLTQNDEMPEFRLDYIATIAQKLLRVCRTSSLSSMEVHGVGLVEKVHNVAMSLVRFATGQINETGSDTNQGLQRQNAGPKNAAVLSSSVSPSHTRELLNGFLAFFALFRGGRHPYLQPYIKVMSTITPVLDAEDLEEEYLKY</sequence>
<proteinExistence type="predicted"/>
<feature type="region of interest" description="Disordered" evidence="5">
    <location>
        <begin position="52"/>
        <end position="93"/>
    </location>
</feature>
<keyword evidence="3" id="KW-0804">Transcription</keyword>
<accession>A0AAD4KM02</accession>
<dbReference type="AlphaFoldDB" id="A0AAD4KM02"/>
<name>A0AAD4KM02_9EURO</name>
<dbReference type="SMART" id="SM00066">
    <property type="entry name" value="GAL4"/>
    <property type="match status" value="1"/>
</dbReference>
<dbReference type="Proteomes" id="UP001201262">
    <property type="component" value="Unassembled WGS sequence"/>
</dbReference>